<dbReference type="OrthoDB" id="9810200at2"/>
<evidence type="ECO:0000259" key="2">
    <source>
        <dbReference type="Pfam" id="PF07584"/>
    </source>
</evidence>
<dbReference type="SUPFAM" id="SSF52317">
    <property type="entry name" value="Class I glutamine amidotransferase-like"/>
    <property type="match status" value="1"/>
</dbReference>
<name>A0A4Z0L8H0_9FLAO</name>
<dbReference type="EMBL" id="SRLH01000002">
    <property type="protein sequence ID" value="TGD58844.1"/>
    <property type="molecule type" value="Genomic_DNA"/>
</dbReference>
<accession>A0A4Z0L8H0</accession>
<dbReference type="InterPro" id="IPR024163">
    <property type="entry name" value="Aerotolerance_reg_N"/>
</dbReference>
<sequence length="643" mass="73403">MQFKHPEILYFLFLLVIPILVHLFQLRRFKKEFFTNVKLLKELSIQTRKSSKIKKWLLLATRLLLLASLIIAFAQPFFKAKDNANANNELFVILDNSYSMQAKGQKGELLKRAVQDLLENTPENTSFSIITNNESYWNTNIKAIEKELQNLKYSALPFSLETALTKIKTRNPAQNKDIVIITDAIGMNKNHLKGIPQNNKTYFVIPEAEQLKNVAIDSVYLSQSLDDFYEIGVDFSSNSEEKKAIPVSVYNQNELIAKTILNLKKNKEKIHFTIPKKDFHGYISIDDNSLSFDNSLYFSISKPQTTHVLSIGENDKSNFLSRIYTQPEFKYANSTIGTLDYSQLDKQDAIILNELQSIPVALQTNLKSFVEKGGNVVFIPSEENEITNLNSFLAHFGGIQFQGLQSQEKKITKINFSNPLFSNVFEKKITNFQYPNVLKSFTLQNNYPQAISYDDQSAFLTTIRQQIGSLFVFSAPINKTNSNFQNSPLIVPTFYKMALSADKNGVKYETIGNADPFLVAAKSADDEMIVSIKNATEEFIPMQQVMSDKIRISSNDNPTLAGNFEIIQNKKAIGNISFNYNRDESNLTLPSDDVLDELNKIDSIESFFDTIQIERTDSQAWKWFLIFTLLFILLEILIQKFVK</sequence>
<organism evidence="3 4">
    <name type="scientific">Flavobacterium humi</name>
    <dbReference type="NCBI Taxonomy" id="2562683"/>
    <lineage>
        <taxon>Bacteria</taxon>
        <taxon>Pseudomonadati</taxon>
        <taxon>Bacteroidota</taxon>
        <taxon>Flavobacteriia</taxon>
        <taxon>Flavobacteriales</taxon>
        <taxon>Flavobacteriaceae</taxon>
        <taxon>Flavobacterium</taxon>
    </lineage>
</organism>
<dbReference type="PANTHER" id="PTHR37464:SF1">
    <property type="entry name" value="BLL2463 PROTEIN"/>
    <property type="match status" value="1"/>
</dbReference>
<dbReference type="InterPro" id="IPR011933">
    <property type="entry name" value="Double_TM_dom"/>
</dbReference>
<dbReference type="SUPFAM" id="SSF53300">
    <property type="entry name" value="vWA-like"/>
    <property type="match status" value="1"/>
</dbReference>
<dbReference type="RefSeq" id="WP_135525154.1">
    <property type="nucleotide sequence ID" value="NZ_SRLH01000002.1"/>
</dbReference>
<keyword evidence="1" id="KW-0472">Membrane</keyword>
<keyword evidence="1" id="KW-0812">Transmembrane</keyword>
<keyword evidence="4" id="KW-1185">Reference proteome</keyword>
<proteinExistence type="predicted"/>
<comment type="caution">
    <text evidence="3">The sequence shown here is derived from an EMBL/GenBank/DDBJ whole genome shotgun (WGS) entry which is preliminary data.</text>
</comment>
<reference evidence="3 4" key="1">
    <citation type="submission" date="2019-04" db="EMBL/GenBank/DDBJ databases">
        <title>Flavobacterium sp. strain DS2-A Genome sequencing and assembly.</title>
        <authorList>
            <person name="Kim I."/>
        </authorList>
    </citation>
    <scope>NUCLEOTIDE SEQUENCE [LARGE SCALE GENOMIC DNA]</scope>
    <source>
        <strain evidence="3 4">DS2-A</strain>
    </source>
</reference>
<feature type="domain" description="Aerotolerance regulator N-terminal" evidence="2">
    <location>
        <begin position="1"/>
        <end position="76"/>
    </location>
</feature>
<feature type="transmembrane region" description="Helical" evidence="1">
    <location>
        <begin position="6"/>
        <end position="24"/>
    </location>
</feature>
<dbReference type="InterPro" id="IPR029062">
    <property type="entry name" value="Class_I_gatase-like"/>
</dbReference>
<keyword evidence="1" id="KW-1133">Transmembrane helix</keyword>
<feature type="transmembrane region" description="Helical" evidence="1">
    <location>
        <begin position="620"/>
        <end position="638"/>
    </location>
</feature>
<dbReference type="InterPro" id="IPR036465">
    <property type="entry name" value="vWFA_dom_sf"/>
</dbReference>
<protein>
    <submittedName>
        <fullName evidence="3">VWA domain-containing protein</fullName>
    </submittedName>
</protein>
<gene>
    <name evidence="3" type="ORF">E4635_03050</name>
</gene>
<dbReference type="Pfam" id="PF07584">
    <property type="entry name" value="BatA"/>
    <property type="match status" value="1"/>
</dbReference>
<evidence type="ECO:0000313" key="3">
    <source>
        <dbReference type="EMBL" id="TGD58844.1"/>
    </source>
</evidence>
<dbReference type="Proteomes" id="UP000297407">
    <property type="component" value="Unassembled WGS sequence"/>
</dbReference>
<evidence type="ECO:0000313" key="4">
    <source>
        <dbReference type="Proteomes" id="UP000297407"/>
    </source>
</evidence>
<dbReference type="PANTHER" id="PTHR37464">
    <property type="entry name" value="BLL2463 PROTEIN"/>
    <property type="match status" value="1"/>
</dbReference>
<evidence type="ECO:0000256" key="1">
    <source>
        <dbReference type="SAM" id="Phobius"/>
    </source>
</evidence>
<feature type="transmembrane region" description="Helical" evidence="1">
    <location>
        <begin position="56"/>
        <end position="78"/>
    </location>
</feature>
<dbReference type="NCBIfam" id="TIGR02226">
    <property type="entry name" value="two_anch"/>
    <property type="match status" value="1"/>
</dbReference>
<dbReference type="Gene3D" id="3.40.50.410">
    <property type="entry name" value="von Willebrand factor, type A domain"/>
    <property type="match status" value="1"/>
</dbReference>
<dbReference type="AlphaFoldDB" id="A0A4Z0L8H0"/>